<dbReference type="HOGENOM" id="CLU_459892_0_0_6"/>
<evidence type="ECO:0000313" key="1">
    <source>
        <dbReference type="EMBL" id="ACV27161.1"/>
    </source>
</evidence>
<proteinExistence type="predicted"/>
<dbReference type="EMBL" id="CP001707">
    <property type="protein sequence ID" value="ACV27161.1"/>
    <property type="molecule type" value="Genomic_DNA"/>
</dbReference>
<dbReference type="Gene3D" id="2.60.40.3440">
    <property type="match status" value="1"/>
</dbReference>
<dbReference type="STRING" id="523791.Kkor_1749"/>
<dbReference type="AlphaFoldDB" id="C7RD19"/>
<sequence>MKQLVMMIFILLVYPGSYAAVILPLQINKTAEVTNGEFSEDFLVTTGRDIHIILPNNDDIPSSDIEVTLPDGTIVNSLNSESHGFTFTSHTVDHELKALVAPFDAWIIDSSNAPLGTYTVRGSSAASRVPISLRILDSNIHFKLFVGEPGKGVYSGKSIPISLYLNESNTHLTTATVLVDIYKDTDLVESFSIKDDGNDTDMTGGDGHYDLITNFESAGVYRVMVEISGTNSNGMLYEGKFTETVSVKDEKLFVDLNFIETVTDEDNDGYKDELIISFPYTGFFSESDYFYFYGKLNIGDDYLESHEKILASSGELLLKFQGEKIRELDYSGTFNLEFVRVDLNGRYLKSFHELKATQYYSKDAWERDDLIYIGNFTEEPIDKDNNNIYEGLNFKFEVDTVPVGDFGYSIGFYTEEGIDMGLFGNQPVAFTLGNNTVETYLPASKFSSLGVDSKIEAKHLLMYGLNDLGGFLRIKSLGFSKQYSCWDFAGCENGPNTPPQAINDSVSSNGTAVEINVTSNDIDVDGDLIKVNSVTQPQNGTAKVVGNFVRYTPNEGFAGEDTFAYEIMDIYTSNNVWKRGSDSGTVTVTVTSH</sequence>
<dbReference type="Pfam" id="PF17963">
    <property type="entry name" value="Big_9"/>
    <property type="match status" value="1"/>
</dbReference>
<dbReference type="KEGG" id="kko:Kkor_1749"/>
<dbReference type="InParanoid" id="C7RD19"/>
<accession>C7RD19</accession>
<organism evidence="1 2">
    <name type="scientific">Kangiella koreensis (strain DSM 16069 / JCM 12317 / KCTC 12182 / SW-125)</name>
    <dbReference type="NCBI Taxonomy" id="523791"/>
    <lineage>
        <taxon>Bacteria</taxon>
        <taxon>Pseudomonadati</taxon>
        <taxon>Pseudomonadota</taxon>
        <taxon>Gammaproteobacteria</taxon>
        <taxon>Kangiellales</taxon>
        <taxon>Kangiellaceae</taxon>
        <taxon>Kangiella</taxon>
    </lineage>
</organism>
<name>C7RD19_KANKD</name>
<protein>
    <submittedName>
        <fullName evidence="1">Proprotein convertase, P</fullName>
    </submittedName>
</protein>
<dbReference type="OrthoDB" id="220114at2"/>
<dbReference type="eggNOG" id="COG4935">
    <property type="taxonomic scope" value="Bacteria"/>
</dbReference>
<gene>
    <name evidence="1" type="ordered locus">Kkor_1749</name>
</gene>
<dbReference type="NCBIfam" id="NF041940">
    <property type="entry name" value="choice_anch_X"/>
    <property type="match status" value="1"/>
</dbReference>
<reference evidence="1 2" key="1">
    <citation type="journal article" date="2009" name="Stand. Genomic Sci.">
        <title>Complete genome sequence of Kangiella koreensis type strain (SW-125).</title>
        <authorList>
            <person name="Han C."/>
            <person name="Sikorski J."/>
            <person name="Lapidus A."/>
            <person name="Nolan M."/>
            <person name="Glavina Del Rio T."/>
            <person name="Tice H."/>
            <person name="Cheng J.F."/>
            <person name="Lucas S."/>
            <person name="Chen F."/>
            <person name="Copeland A."/>
            <person name="Ivanova N."/>
            <person name="Mavromatis K."/>
            <person name="Ovchinnikova G."/>
            <person name="Pati A."/>
            <person name="Bruce D."/>
            <person name="Goodwin L."/>
            <person name="Pitluck S."/>
            <person name="Chen A."/>
            <person name="Palaniappan K."/>
            <person name="Land M."/>
            <person name="Hauser L."/>
            <person name="Chang Y.J."/>
            <person name="Jeffries C.D."/>
            <person name="Chain P."/>
            <person name="Saunders E."/>
            <person name="Brettin T."/>
            <person name="Goker M."/>
            <person name="Tindall B.J."/>
            <person name="Bristow J."/>
            <person name="Eisen J.A."/>
            <person name="Markowitz V."/>
            <person name="Hugenholtz P."/>
            <person name="Kyrpides N.C."/>
            <person name="Klenk H.P."/>
            <person name="Detter J.C."/>
        </authorList>
    </citation>
    <scope>NUCLEOTIDE SEQUENCE [LARGE SCALE GENOMIC DNA]</scope>
    <source>
        <strain evidence="2">DSM 16069 / KCTC 12182 / SW-125</strain>
    </source>
</reference>
<dbReference type="Proteomes" id="UP000001231">
    <property type="component" value="Chromosome"/>
</dbReference>
<evidence type="ECO:0000313" key="2">
    <source>
        <dbReference type="Proteomes" id="UP000001231"/>
    </source>
</evidence>
<dbReference type="RefSeq" id="WP_015780767.1">
    <property type="nucleotide sequence ID" value="NC_013166.1"/>
</dbReference>
<keyword evidence="2" id="KW-1185">Reference proteome</keyword>